<sequence>MSDSENWEICKFRSSRGMMIAIYPKNGKFSALNFEFNKPFLDKLGLINTEDNFSSR</sequence>
<keyword evidence="2" id="KW-1185">Reference proteome</keyword>
<evidence type="ECO:0000313" key="2">
    <source>
        <dbReference type="Proteomes" id="UP000320055"/>
    </source>
</evidence>
<protein>
    <submittedName>
        <fullName evidence="1">Uncharacterized protein</fullName>
    </submittedName>
</protein>
<proteinExistence type="predicted"/>
<gene>
    <name evidence="1" type="ORF">H1P_20014</name>
</gene>
<reference evidence="1 2" key="1">
    <citation type="submission" date="2019-01" db="EMBL/GenBank/DDBJ databases">
        <authorList>
            <person name="Brito A."/>
        </authorList>
    </citation>
    <scope>NUCLEOTIDE SEQUENCE [LARGE SCALE GENOMIC DNA]</scope>
    <source>
        <strain evidence="1">1</strain>
    </source>
</reference>
<dbReference type="EMBL" id="CAACVJ010000112">
    <property type="protein sequence ID" value="VEP13407.1"/>
    <property type="molecule type" value="Genomic_DNA"/>
</dbReference>
<organism evidence="1 2">
    <name type="scientific">Hyella patelloides LEGE 07179</name>
    <dbReference type="NCBI Taxonomy" id="945734"/>
    <lineage>
        <taxon>Bacteria</taxon>
        <taxon>Bacillati</taxon>
        <taxon>Cyanobacteriota</taxon>
        <taxon>Cyanophyceae</taxon>
        <taxon>Pleurocapsales</taxon>
        <taxon>Hyellaceae</taxon>
        <taxon>Hyella</taxon>
    </lineage>
</organism>
<name>A0A563VQ71_9CYAN</name>
<accession>A0A563VQ71</accession>
<evidence type="ECO:0000313" key="1">
    <source>
        <dbReference type="EMBL" id="VEP13407.1"/>
    </source>
</evidence>
<dbReference type="AlphaFoldDB" id="A0A563VQ71"/>
<dbReference type="Proteomes" id="UP000320055">
    <property type="component" value="Unassembled WGS sequence"/>
</dbReference>